<dbReference type="EMBL" id="HBII01028933">
    <property type="protein sequence ID" value="CAE0353170.1"/>
    <property type="molecule type" value="Transcribed_RNA"/>
</dbReference>
<accession>A0A7S3NCF2</accession>
<name>A0A7S3NCF2_9SPIT</name>
<proteinExistence type="predicted"/>
<feature type="region of interest" description="Disordered" evidence="1">
    <location>
        <begin position="34"/>
        <end position="65"/>
    </location>
</feature>
<reference evidence="2" key="1">
    <citation type="submission" date="2021-01" db="EMBL/GenBank/DDBJ databases">
        <authorList>
            <person name="Corre E."/>
            <person name="Pelletier E."/>
            <person name="Niang G."/>
            <person name="Scheremetjew M."/>
            <person name="Finn R."/>
            <person name="Kale V."/>
            <person name="Holt S."/>
            <person name="Cochrane G."/>
            <person name="Meng A."/>
            <person name="Brown T."/>
            <person name="Cohen L."/>
        </authorList>
    </citation>
    <scope>NUCLEOTIDE SEQUENCE</scope>
    <source>
        <strain evidence="2">FSP1.4</strain>
    </source>
</reference>
<feature type="compositionally biased region" description="Polar residues" evidence="1">
    <location>
        <begin position="39"/>
        <end position="52"/>
    </location>
</feature>
<evidence type="ECO:0000313" key="2">
    <source>
        <dbReference type="EMBL" id="CAE0353170.1"/>
    </source>
</evidence>
<gene>
    <name evidence="2" type="ORF">EHAR0213_LOCUS12086</name>
</gene>
<dbReference type="AlphaFoldDB" id="A0A7S3NCF2"/>
<feature type="compositionally biased region" description="Basic and acidic residues" evidence="1">
    <location>
        <begin position="53"/>
        <end position="65"/>
    </location>
</feature>
<evidence type="ECO:0000256" key="1">
    <source>
        <dbReference type="SAM" id="MobiDB-lite"/>
    </source>
</evidence>
<organism evidence="2">
    <name type="scientific">Euplotes harpa</name>
    <dbReference type="NCBI Taxonomy" id="151035"/>
    <lineage>
        <taxon>Eukaryota</taxon>
        <taxon>Sar</taxon>
        <taxon>Alveolata</taxon>
        <taxon>Ciliophora</taxon>
        <taxon>Intramacronucleata</taxon>
        <taxon>Spirotrichea</taxon>
        <taxon>Hypotrichia</taxon>
        <taxon>Euplotida</taxon>
        <taxon>Euplotidae</taxon>
        <taxon>Euplotes</taxon>
    </lineage>
</organism>
<protein>
    <submittedName>
        <fullName evidence="2">Uncharacterized protein</fullName>
    </submittedName>
</protein>
<sequence length="110" mass="12641">MINKTNGDLIYFPFPMSQPHQQDLKSFNRLKMESKKITNRQSETSDSSISKQSEGKEKVEATDEFRTKDIFSSAKKIRSKESRVSLRYGLDIQTINTHDEIGQSIQKGNL</sequence>